<evidence type="ECO:0000313" key="3">
    <source>
        <dbReference type="Proteomes" id="UP001583172"/>
    </source>
</evidence>
<feature type="region of interest" description="Disordered" evidence="1">
    <location>
        <begin position="80"/>
        <end position="128"/>
    </location>
</feature>
<name>A0ABR3V8K9_HUMIN</name>
<gene>
    <name evidence="2" type="ORF">VTJ49DRAFT_3001</name>
</gene>
<protein>
    <submittedName>
        <fullName evidence="2">Uncharacterized protein</fullName>
    </submittedName>
</protein>
<dbReference type="EMBL" id="JAZGSY010000236">
    <property type="protein sequence ID" value="KAL1838122.1"/>
    <property type="molecule type" value="Genomic_DNA"/>
</dbReference>
<dbReference type="Proteomes" id="UP001583172">
    <property type="component" value="Unassembled WGS sequence"/>
</dbReference>
<proteinExistence type="predicted"/>
<reference evidence="2 3" key="1">
    <citation type="journal article" date="2024" name="Commun. Biol.">
        <title>Comparative genomic analysis of thermophilic fungi reveals convergent evolutionary adaptations and gene losses.</title>
        <authorList>
            <person name="Steindorff A.S."/>
            <person name="Aguilar-Pontes M.V."/>
            <person name="Robinson A.J."/>
            <person name="Andreopoulos B."/>
            <person name="LaButti K."/>
            <person name="Kuo A."/>
            <person name="Mondo S."/>
            <person name="Riley R."/>
            <person name="Otillar R."/>
            <person name="Haridas S."/>
            <person name="Lipzen A."/>
            <person name="Grimwood J."/>
            <person name="Schmutz J."/>
            <person name="Clum A."/>
            <person name="Reid I.D."/>
            <person name="Moisan M.C."/>
            <person name="Butler G."/>
            <person name="Nguyen T.T.M."/>
            <person name="Dewar K."/>
            <person name="Conant G."/>
            <person name="Drula E."/>
            <person name="Henrissat B."/>
            <person name="Hansel C."/>
            <person name="Singer S."/>
            <person name="Hutchinson M.I."/>
            <person name="de Vries R.P."/>
            <person name="Natvig D.O."/>
            <person name="Powell A.J."/>
            <person name="Tsang A."/>
            <person name="Grigoriev I.V."/>
        </authorList>
    </citation>
    <scope>NUCLEOTIDE SEQUENCE [LARGE SCALE GENOMIC DNA]</scope>
    <source>
        <strain evidence="2 3">CBS 620.91</strain>
    </source>
</reference>
<feature type="compositionally biased region" description="Low complexity" evidence="1">
    <location>
        <begin position="80"/>
        <end position="92"/>
    </location>
</feature>
<organism evidence="2 3">
    <name type="scientific">Humicola insolens</name>
    <name type="common">Soft-rot fungus</name>
    <dbReference type="NCBI Taxonomy" id="85995"/>
    <lineage>
        <taxon>Eukaryota</taxon>
        <taxon>Fungi</taxon>
        <taxon>Dikarya</taxon>
        <taxon>Ascomycota</taxon>
        <taxon>Pezizomycotina</taxon>
        <taxon>Sordariomycetes</taxon>
        <taxon>Sordariomycetidae</taxon>
        <taxon>Sordariales</taxon>
        <taxon>Chaetomiaceae</taxon>
        <taxon>Mycothermus</taxon>
    </lineage>
</organism>
<evidence type="ECO:0000313" key="2">
    <source>
        <dbReference type="EMBL" id="KAL1838122.1"/>
    </source>
</evidence>
<accession>A0ABR3V8K9</accession>
<comment type="caution">
    <text evidence="2">The sequence shown here is derived from an EMBL/GenBank/DDBJ whole genome shotgun (WGS) entry which is preliminary data.</text>
</comment>
<evidence type="ECO:0000256" key="1">
    <source>
        <dbReference type="SAM" id="MobiDB-lite"/>
    </source>
</evidence>
<sequence>MKVVPNPASRARPRTHSVSFIPHAASAPRSGVSSVHVHHHHMHVTRRTTGPRAAIFDSKINKPAQHRKVGLWLESIDASAAPPGSPSLSPVAPSLPSPNPGRRRSMSSLAWSDRSHPAWRPDSPRTPLADITPLVLGASYSSESSASASFYDSQATEDEIPETPQLPEFPTLSSDGQAQRLVPSLASAIDLLTADEAKNLLLVSAQSNMSVAAAIKELALSRMHPVNRPTPPTPTPVPARRNSLADTILFDE</sequence>
<keyword evidence="3" id="KW-1185">Reference proteome</keyword>